<accession>A0ABY7KQA2</accession>
<reference evidence="2" key="1">
    <citation type="submission" date="2022-12" db="EMBL/GenBank/DDBJ databases">
        <authorList>
            <person name="Ruckert C."/>
            <person name="Busche T."/>
            <person name="Kalinowski J."/>
            <person name="Wittmann C."/>
        </authorList>
    </citation>
    <scope>NUCLEOTIDE SEQUENCE</scope>
    <source>
        <strain evidence="2">DSM 40467</strain>
    </source>
</reference>
<protein>
    <recommendedName>
        <fullName evidence="4">Integral membrane protein</fullName>
    </recommendedName>
</protein>
<evidence type="ECO:0000313" key="3">
    <source>
        <dbReference type="Proteomes" id="UP001164439"/>
    </source>
</evidence>
<feature type="transmembrane region" description="Helical" evidence="1">
    <location>
        <begin position="235"/>
        <end position="257"/>
    </location>
</feature>
<dbReference type="Proteomes" id="UP001164439">
    <property type="component" value="Chromosome"/>
</dbReference>
<dbReference type="RefSeq" id="WP_269662601.1">
    <property type="nucleotide sequence ID" value="NZ_CP114413.1"/>
</dbReference>
<evidence type="ECO:0000313" key="2">
    <source>
        <dbReference type="EMBL" id="WAZ25116.1"/>
    </source>
</evidence>
<proteinExistence type="predicted"/>
<feature type="transmembrane region" description="Helical" evidence="1">
    <location>
        <begin position="42"/>
        <end position="62"/>
    </location>
</feature>
<gene>
    <name evidence="2" type="ORF">STRCI_006586</name>
</gene>
<keyword evidence="1" id="KW-0472">Membrane</keyword>
<feature type="transmembrane region" description="Helical" evidence="1">
    <location>
        <begin position="264"/>
        <end position="286"/>
    </location>
</feature>
<dbReference type="EMBL" id="CP114413">
    <property type="protein sequence ID" value="WAZ25116.1"/>
    <property type="molecule type" value="Genomic_DNA"/>
</dbReference>
<keyword evidence="1" id="KW-1133">Transmembrane helix</keyword>
<feature type="transmembrane region" description="Helical" evidence="1">
    <location>
        <begin position="317"/>
        <end position="336"/>
    </location>
</feature>
<keyword evidence="1" id="KW-0812">Transmembrane</keyword>
<name>A0ABY7KQA2_9ACTN</name>
<feature type="transmembrane region" description="Helical" evidence="1">
    <location>
        <begin position="376"/>
        <end position="395"/>
    </location>
</feature>
<keyword evidence="3" id="KW-1185">Reference proteome</keyword>
<sequence>MAGDAETPDGSQAELERLRARVAALEAEQTARPKRHWVRSTLAAVLIVLGCILAPLGAVAAWTASIAGDTDRYVDTVEPLARDRDVQNAVATRVTDAVMDRLDLTALLSQTPVADRPLVEKALGKLGPSLEDAVASFVHDKAQAVVASDAFDRIWTEANRRAHDAVVKALTGEGGGAVKVENDTVTLDLGPVVERVKERLVDEGMTVAGNIPEIHTDITVVQSEDIGRARTGFRLLQLVGFWLPVISLALIVGGVLLATHRRRALVAGALGFAFAVGLLGLALTVFRTVYLDALPSGVSQPAAESIYDTLIRYLRTGVRVSIAVGVVVALAAWLTGPGRRATFVRQLWYSGIAAVRSTAERAGMRTGRVGRFVHRYRTWICWLLVVAALLAIALWPYPTGAVVIGLALALLFALAVVDFVAEDEAATEDSTKAT</sequence>
<evidence type="ECO:0008006" key="4">
    <source>
        <dbReference type="Google" id="ProtNLM"/>
    </source>
</evidence>
<organism evidence="2 3">
    <name type="scientific">Streptomyces cinnabarinus</name>
    <dbReference type="NCBI Taxonomy" id="67287"/>
    <lineage>
        <taxon>Bacteria</taxon>
        <taxon>Bacillati</taxon>
        <taxon>Actinomycetota</taxon>
        <taxon>Actinomycetes</taxon>
        <taxon>Kitasatosporales</taxon>
        <taxon>Streptomycetaceae</taxon>
        <taxon>Streptomyces</taxon>
    </lineage>
</organism>
<evidence type="ECO:0000256" key="1">
    <source>
        <dbReference type="SAM" id="Phobius"/>
    </source>
</evidence>
<feature type="transmembrane region" description="Helical" evidence="1">
    <location>
        <begin position="401"/>
        <end position="421"/>
    </location>
</feature>